<sequence>MTGEPPSKLDGGVSGPVHKGRWISWERLRLLANRAVLVQRNSLISSVSQSEAEQQSRFILARMADGQPRKKSMACIDWKEMSAARHRRTCHLKPTFSMSYSSGMPAIVRLVASRDMVGLHCGTSHLVVWLPIARQRHA</sequence>
<proteinExistence type="predicted"/>
<keyword evidence="2" id="KW-1185">Reference proteome</keyword>
<accession>A0ABR3DBD3</accession>
<name>A0ABR3DBD3_NEUIN</name>
<evidence type="ECO:0000313" key="2">
    <source>
        <dbReference type="Proteomes" id="UP001451303"/>
    </source>
</evidence>
<gene>
    <name evidence="1" type="ORF">QR685DRAFT_598318</name>
</gene>
<comment type="caution">
    <text evidence="1">The sequence shown here is derived from an EMBL/GenBank/DDBJ whole genome shotgun (WGS) entry which is preliminary data.</text>
</comment>
<protein>
    <submittedName>
        <fullName evidence="1">Uncharacterized protein</fullName>
    </submittedName>
</protein>
<organism evidence="1 2">
    <name type="scientific">Neurospora intermedia</name>
    <dbReference type="NCBI Taxonomy" id="5142"/>
    <lineage>
        <taxon>Eukaryota</taxon>
        <taxon>Fungi</taxon>
        <taxon>Dikarya</taxon>
        <taxon>Ascomycota</taxon>
        <taxon>Pezizomycotina</taxon>
        <taxon>Sordariomycetes</taxon>
        <taxon>Sordariomycetidae</taxon>
        <taxon>Sordariales</taxon>
        <taxon>Sordariaceae</taxon>
        <taxon>Neurospora</taxon>
    </lineage>
</organism>
<evidence type="ECO:0000313" key="1">
    <source>
        <dbReference type="EMBL" id="KAL0469996.1"/>
    </source>
</evidence>
<reference evidence="1 2" key="1">
    <citation type="submission" date="2023-09" db="EMBL/GenBank/DDBJ databases">
        <title>Multi-omics analysis of a traditional fermented food reveals byproduct-associated fungal strains for waste-to-food upcycling.</title>
        <authorList>
            <consortium name="Lawrence Berkeley National Laboratory"/>
            <person name="Rekdal V.M."/>
            <person name="Villalobos-Escobedo J.M."/>
            <person name="Rodriguez-Valeron N."/>
            <person name="Garcia M.O."/>
            <person name="Vasquez D.P."/>
            <person name="Damayanti I."/>
            <person name="Sorensen P.M."/>
            <person name="Baidoo E.E."/>
            <person name="De Carvalho A.C."/>
            <person name="Riley R."/>
            <person name="Lipzen A."/>
            <person name="He G."/>
            <person name="Yan M."/>
            <person name="Haridas S."/>
            <person name="Daum C."/>
            <person name="Yoshinaga Y."/>
            <person name="Ng V."/>
            <person name="Grigoriev I.V."/>
            <person name="Munk R."/>
            <person name="Nuraida L."/>
            <person name="Wijaya C.H."/>
            <person name="Morales P.-C."/>
            <person name="Keasling J.D."/>
        </authorList>
    </citation>
    <scope>NUCLEOTIDE SEQUENCE [LARGE SCALE GENOMIC DNA]</scope>
    <source>
        <strain evidence="1 2">FGSC 2613</strain>
    </source>
</reference>
<dbReference type="Proteomes" id="UP001451303">
    <property type="component" value="Unassembled WGS sequence"/>
</dbReference>
<dbReference type="EMBL" id="JAVLET010000005">
    <property type="protein sequence ID" value="KAL0469996.1"/>
    <property type="molecule type" value="Genomic_DNA"/>
</dbReference>